<organism evidence="1 2">
    <name type="scientific">Paenibacillus peoriae</name>
    <dbReference type="NCBI Taxonomy" id="59893"/>
    <lineage>
        <taxon>Bacteria</taxon>
        <taxon>Bacillati</taxon>
        <taxon>Bacillota</taxon>
        <taxon>Bacilli</taxon>
        <taxon>Bacillales</taxon>
        <taxon>Paenibacillaceae</taxon>
        <taxon>Paenibacillus</taxon>
    </lineage>
</organism>
<dbReference type="EMBL" id="CP061172">
    <property type="protein sequence ID" value="QNR65251.1"/>
    <property type="molecule type" value="Genomic_DNA"/>
</dbReference>
<dbReference type="Proteomes" id="UP000516384">
    <property type="component" value="Chromosome"/>
</dbReference>
<dbReference type="AlphaFoldDB" id="A0A7H0Y2E3"/>
<evidence type="ECO:0000313" key="1">
    <source>
        <dbReference type="EMBL" id="QNR65251.1"/>
    </source>
</evidence>
<accession>A0A7H0Y2E3</accession>
<proteinExistence type="predicted"/>
<evidence type="ECO:0000313" key="2">
    <source>
        <dbReference type="Proteomes" id="UP000516384"/>
    </source>
</evidence>
<protein>
    <submittedName>
        <fullName evidence="1">Uncharacterized protein</fullName>
    </submittedName>
</protein>
<sequence>MNQSIKYPISLSGVVFYWENDRYYELFENGVREEMTREVFESRSTEYNQNGTPIMIIDDKQIDLLLQIWSQAPYKIEKERLQFYFDFSIITLEEYNHFNSLRKDS</sequence>
<dbReference type="RefSeq" id="WP_190297158.1">
    <property type="nucleotide sequence ID" value="NZ_CP061172.1"/>
</dbReference>
<gene>
    <name evidence="1" type="ORF">IAQ67_15165</name>
</gene>
<name>A0A7H0Y2E3_9BACL</name>
<reference evidence="1 2" key="1">
    <citation type="submission" date="2020-09" db="EMBL/GenBank/DDBJ databases">
        <title>Characterization of Paenibacillus peoriae strain ZF390 with broad-spectrum antimicrobial activity as a potential biocontrol agent.</title>
        <authorList>
            <person name="Li L."/>
            <person name="Zhao Y."/>
            <person name="Li B."/>
            <person name="Xie X."/>
        </authorList>
    </citation>
    <scope>NUCLEOTIDE SEQUENCE [LARGE SCALE GENOMIC DNA]</scope>
    <source>
        <strain evidence="1 2">ZF390</strain>
    </source>
</reference>